<protein>
    <submittedName>
        <fullName evidence="3">PhnB protein</fullName>
    </submittedName>
</protein>
<evidence type="ECO:0000313" key="3">
    <source>
        <dbReference type="EMBL" id="GBL44530.1"/>
    </source>
</evidence>
<sequence length="118" mass="12971">MSFLLLIIEPRGQRDTRTEDEGKQLYADMVRFGEGLAARGLLRASESLRADQHGVRVQLRDGKTALRDGPFTEAKEMVGGFYLLDGVTREEAVAIASACPAAQWATVEVREIAPCYAN</sequence>
<comment type="similarity">
    <text evidence="1">Belongs to the YciI family.</text>
</comment>
<dbReference type="RefSeq" id="WP_124703376.1">
    <property type="nucleotide sequence ID" value="NZ_BGOW01000002.1"/>
</dbReference>
<evidence type="ECO:0000313" key="4">
    <source>
        <dbReference type="Proteomes" id="UP000286806"/>
    </source>
</evidence>
<evidence type="ECO:0000259" key="2">
    <source>
        <dbReference type="Pfam" id="PF03795"/>
    </source>
</evidence>
<dbReference type="Pfam" id="PF03795">
    <property type="entry name" value="YCII"/>
    <property type="match status" value="1"/>
</dbReference>
<name>A0A401JAD8_9PROT</name>
<dbReference type="OrthoDB" id="9807535at2"/>
<reference evidence="3 4" key="1">
    <citation type="journal article" date="2019" name="Front. Microbiol.">
        <title>Genomes of Neutrophilic Sulfur-Oxidizing Chemolithoautotrophs Representing 9 Proteobacterial Species From 8 Genera.</title>
        <authorList>
            <person name="Watanabe T."/>
            <person name="Kojima H."/>
            <person name="Umezawa K."/>
            <person name="Hori C."/>
            <person name="Takasuka T.E."/>
            <person name="Kato Y."/>
            <person name="Fukui M."/>
        </authorList>
    </citation>
    <scope>NUCLEOTIDE SEQUENCE [LARGE SCALE GENOMIC DNA]</scope>
    <source>
        <strain evidence="3 4">TTN</strain>
    </source>
</reference>
<dbReference type="Proteomes" id="UP000286806">
    <property type="component" value="Unassembled WGS sequence"/>
</dbReference>
<dbReference type="InterPro" id="IPR005545">
    <property type="entry name" value="YCII"/>
</dbReference>
<dbReference type="AlphaFoldDB" id="A0A401JAD8"/>
<dbReference type="EMBL" id="BGOW01000002">
    <property type="protein sequence ID" value="GBL44530.1"/>
    <property type="molecule type" value="Genomic_DNA"/>
</dbReference>
<evidence type="ECO:0000256" key="1">
    <source>
        <dbReference type="ARBA" id="ARBA00007689"/>
    </source>
</evidence>
<dbReference type="InterPro" id="IPR011008">
    <property type="entry name" value="Dimeric_a/b-barrel"/>
</dbReference>
<proteinExistence type="inferred from homology"/>
<comment type="caution">
    <text evidence="3">The sequence shown here is derived from an EMBL/GenBank/DDBJ whole genome shotgun (WGS) entry which is preliminary data.</text>
</comment>
<dbReference type="PANTHER" id="PTHR35174:SF3">
    <property type="entry name" value="BLL7171 PROTEIN"/>
    <property type="match status" value="1"/>
</dbReference>
<gene>
    <name evidence="3" type="ORF">SFMTTN_0327</name>
</gene>
<organism evidence="3 4">
    <name type="scientific">Sulfuriferula multivorans</name>
    <dbReference type="NCBI Taxonomy" id="1559896"/>
    <lineage>
        <taxon>Bacteria</taxon>
        <taxon>Pseudomonadati</taxon>
        <taxon>Pseudomonadota</taxon>
        <taxon>Betaproteobacteria</taxon>
        <taxon>Nitrosomonadales</taxon>
        <taxon>Sulfuricellaceae</taxon>
        <taxon>Sulfuriferula</taxon>
    </lineage>
</organism>
<dbReference type="PANTHER" id="PTHR35174">
    <property type="entry name" value="BLL7171 PROTEIN-RELATED"/>
    <property type="match status" value="1"/>
</dbReference>
<dbReference type="Gene3D" id="3.30.70.1060">
    <property type="entry name" value="Dimeric alpha+beta barrel"/>
    <property type="match status" value="1"/>
</dbReference>
<keyword evidence="4" id="KW-1185">Reference proteome</keyword>
<accession>A0A401JAD8</accession>
<feature type="domain" description="YCII-related" evidence="2">
    <location>
        <begin position="15"/>
        <end position="114"/>
    </location>
</feature>
<dbReference type="SUPFAM" id="SSF54909">
    <property type="entry name" value="Dimeric alpha+beta barrel"/>
    <property type="match status" value="1"/>
</dbReference>